<gene>
    <name evidence="1" type="ORF">CIG75_10540</name>
</gene>
<organism evidence="1 2">
    <name type="scientific">Tumebacillus algifaecis</name>
    <dbReference type="NCBI Taxonomy" id="1214604"/>
    <lineage>
        <taxon>Bacteria</taxon>
        <taxon>Bacillati</taxon>
        <taxon>Bacillota</taxon>
        <taxon>Bacilli</taxon>
        <taxon>Bacillales</taxon>
        <taxon>Alicyclobacillaceae</taxon>
        <taxon>Tumebacillus</taxon>
    </lineage>
</organism>
<proteinExistence type="predicted"/>
<dbReference type="KEGG" id="tab:CIG75_10540"/>
<evidence type="ECO:0000313" key="1">
    <source>
        <dbReference type="EMBL" id="ASS75385.1"/>
    </source>
</evidence>
<evidence type="ECO:0000313" key="2">
    <source>
        <dbReference type="Proteomes" id="UP000214688"/>
    </source>
</evidence>
<dbReference type="AlphaFoldDB" id="A0A223D1P9"/>
<dbReference type="RefSeq" id="WP_094236633.1">
    <property type="nucleotide sequence ID" value="NZ_CP022657.1"/>
</dbReference>
<dbReference type="Proteomes" id="UP000214688">
    <property type="component" value="Chromosome"/>
</dbReference>
<dbReference type="OrthoDB" id="2382413at2"/>
<sequence>MTELLMMALFLLVVLIGYALGRRVGHVAGMREGRILSHIELREESLRKGVCPICDKSYLQ</sequence>
<protein>
    <submittedName>
        <fullName evidence="1">Uncharacterized protein</fullName>
    </submittedName>
</protein>
<reference evidence="1 2" key="1">
    <citation type="journal article" date="2015" name="Int. J. Syst. Evol. Microbiol.">
        <title>Tumebacillus algifaecis sp. nov., isolated from decomposing algal scum.</title>
        <authorList>
            <person name="Wu Y.F."/>
            <person name="Zhang B."/>
            <person name="Xing P."/>
            <person name="Wu Q.L."/>
            <person name="Liu S.J."/>
        </authorList>
    </citation>
    <scope>NUCLEOTIDE SEQUENCE [LARGE SCALE GENOMIC DNA]</scope>
    <source>
        <strain evidence="1 2">THMBR28</strain>
    </source>
</reference>
<accession>A0A223D1P9</accession>
<keyword evidence="2" id="KW-1185">Reference proteome</keyword>
<name>A0A223D1P9_9BACL</name>
<dbReference type="EMBL" id="CP022657">
    <property type="protein sequence ID" value="ASS75385.1"/>
    <property type="molecule type" value="Genomic_DNA"/>
</dbReference>